<comment type="caution">
    <text evidence="2">The sequence shown here is derived from an EMBL/GenBank/DDBJ whole genome shotgun (WGS) entry which is preliminary data.</text>
</comment>
<protein>
    <recommendedName>
        <fullName evidence="4">Histidine kinase</fullName>
    </recommendedName>
</protein>
<feature type="transmembrane region" description="Helical" evidence="1">
    <location>
        <begin position="60"/>
        <end position="79"/>
    </location>
</feature>
<keyword evidence="1" id="KW-0812">Transmembrane</keyword>
<dbReference type="EMBL" id="JBCLVG010000001">
    <property type="protein sequence ID" value="MEN1946588.1"/>
    <property type="molecule type" value="Genomic_DNA"/>
</dbReference>
<feature type="transmembrane region" description="Helical" evidence="1">
    <location>
        <begin position="91"/>
        <end position="108"/>
    </location>
</feature>
<feature type="transmembrane region" description="Helical" evidence="1">
    <location>
        <begin position="137"/>
        <end position="157"/>
    </location>
</feature>
<dbReference type="RefSeq" id="WP_342113021.1">
    <property type="nucleotide sequence ID" value="NZ_JBCAUN010000001.1"/>
</dbReference>
<keyword evidence="1" id="KW-1133">Transmembrane helix</keyword>
<gene>
    <name evidence="2" type="ORF">WJX64_08525</name>
</gene>
<reference evidence="2 3" key="1">
    <citation type="submission" date="2024-03" db="EMBL/GenBank/DDBJ databases">
        <title>YIM 134122 draft genome.</title>
        <authorList>
            <person name="Zuo S."/>
            <person name="Xiong L."/>
        </authorList>
    </citation>
    <scope>NUCLEOTIDE SEQUENCE [LARGE SCALE GENOMIC DNA]</scope>
    <source>
        <strain evidence="2 3">YIM 134122</strain>
    </source>
</reference>
<sequence>MITIPRGLIVGLAAVFSAYHVVLAITSLGVPDSPVAPIIAICLYVLATVFSLWPSRPGRMPLWVAAFDLAASIAMPLLVCSTLDATADNGYATWYVAAIGTLMTITAVRGRLVVAWAGVGFLVLQTLAWAGPAALGFIGVIGSVVWVGVAHFGARALSRASREARSYSLAEREAADWQAAQDAHLHERQVRLATTDRMAAPMLRRIVETDGDLSDAERLECRQLEAAIRDEIRGRMLLDDGVRAAVRDARQRGASVTLLDEGGIDDLDDDDRRRTLSTLRDAIVGTDADRIIVRTVSDDEVAVTVVGLRGGDQRTAALGDGGSGVAVDDDDDGEEVDLWLEIPR</sequence>
<evidence type="ECO:0000256" key="1">
    <source>
        <dbReference type="SAM" id="Phobius"/>
    </source>
</evidence>
<name>A0ABU9W3L4_9MICO</name>
<proteinExistence type="predicted"/>
<feature type="transmembrane region" description="Helical" evidence="1">
    <location>
        <begin position="34"/>
        <end position="53"/>
    </location>
</feature>
<dbReference type="Proteomes" id="UP001425155">
    <property type="component" value="Unassembled WGS sequence"/>
</dbReference>
<keyword evidence="3" id="KW-1185">Reference proteome</keyword>
<evidence type="ECO:0000313" key="3">
    <source>
        <dbReference type="Proteomes" id="UP001425155"/>
    </source>
</evidence>
<evidence type="ECO:0008006" key="4">
    <source>
        <dbReference type="Google" id="ProtNLM"/>
    </source>
</evidence>
<keyword evidence="1" id="KW-0472">Membrane</keyword>
<organism evidence="2 3">
    <name type="scientific">Leifsonia stereocauli</name>
    <dbReference type="NCBI Taxonomy" id="3134136"/>
    <lineage>
        <taxon>Bacteria</taxon>
        <taxon>Bacillati</taxon>
        <taxon>Actinomycetota</taxon>
        <taxon>Actinomycetes</taxon>
        <taxon>Micrococcales</taxon>
        <taxon>Microbacteriaceae</taxon>
        <taxon>Leifsonia</taxon>
    </lineage>
</organism>
<evidence type="ECO:0000313" key="2">
    <source>
        <dbReference type="EMBL" id="MEN1946588.1"/>
    </source>
</evidence>
<accession>A0ABU9W3L4</accession>